<feature type="transmembrane region" description="Helical" evidence="1">
    <location>
        <begin position="29"/>
        <end position="50"/>
    </location>
</feature>
<gene>
    <name evidence="2" type="ORF">DWY25_17340</name>
</gene>
<evidence type="ECO:0000313" key="2">
    <source>
        <dbReference type="EMBL" id="RGR66879.1"/>
    </source>
</evidence>
<keyword evidence="1" id="KW-0472">Membrane</keyword>
<proteinExistence type="predicted"/>
<dbReference type="Proteomes" id="UP000284178">
    <property type="component" value="Unassembled WGS sequence"/>
</dbReference>
<keyword evidence="3" id="KW-1185">Reference proteome</keyword>
<comment type="caution">
    <text evidence="2">The sequence shown here is derived from an EMBL/GenBank/DDBJ whole genome shotgun (WGS) entry which is preliminary data.</text>
</comment>
<evidence type="ECO:0000256" key="1">
    <source>
        <dbReference type="SAM" id="Phobius"/>
    </source>
</evidence>
<accession>A0A412FFJ3</accession>
<protein>
    <submittedName>
        <fullName evidence="2">Uncharacterized protein</fullName>
    </submittedName>
</protein>
<dbReference type="EMBL" id="QRUP01000036">
    <property type="protein sequence ID" value="RGR66879.1"/>
    <property type="molecule type" value="Genomic_DNA"/>
</dbReference>
<reference evidence="2 3" key="1">
    <citation type="submission" date="2018-08" db="EMBL/GenBank/DDBJ databases">
        <title>A genome reference for cultivated species of the human gut microbiota.</title>
        <authorList>
            <person name="Zou Y."/>
            <person name="Xue W."/>
            <person name="Luo G."/>
        </authorList>
    </citation>
    <scope>NUCLEOTIDE SEQUENCE [LARGE SCALE GENOMIC DNA]</scope>
    <source>
        <strain evidence="2 3">AF24-29</strain>
    </source>
</reference>
<evidence type="ECO:0000313" key="3">
    <source>
        <dbReference type="Proteomes" id="UP000284178"/>
    </source>
</evidence>
<dbReference type="RefSeq" id="WP_117896359.1">
    <property type="nucleotide sequence ID" value="NZ_CABJCV010000036.1"/>
</dbReference>
<dbReference type="GeneID" id="83017159"/>
<keyword evidence="1" id="KW-0812">Transmembrane</keyword>
<organism evidence="2 3">
    <name type="scientific">Holdemania filiformis</name>
    <dbReference type="NCBI Taxonomy" id="61171"/>
    <lineage>
        <taxon>Bacteria</taxon>
        <taxon>Bacillati</taxon>
        <taxon>Bacillota</taxon>
        <taxon>Erysipelotrichia</taxon>
        <taxon>Erysipelotrichales</taxon>
        <taxon>Erysipelotrichaceae</taxon>
        <taxon>Holdemania</taxon>
    </lineage>
</organism>
<sequence>MNLMLLEGAALDVSGIATAMGSLMSSADVTTIITAIIGSCGTLFVTWFAARKIASAVQHTIRTGTVRF</sequence>
<dbReference type="AlphaFoldDB" id="A0A412FFJ3"/>
<name>A0A412FFJ3_9FIRM</name>
<keyword evidence="1" id="KW-1133">Transmembrane helix</keyword>